<dbReference type="InterPro" id="IPR000524">
    <property type="entry name" value="Tscrpt_reg_HTH_GntR"/>
</dbReference>
<dbReference type="Gene3D" id="3.40.1410.10">
    <property type="entry name" value="Chorismate lyase-like"/>
    <property type="match status" value="1"/>
</dbReference>
<dbReference type="PANTHER" id="PTHR44846">
    <property type="entry name" value="MANNOSYL-D-GLYCERATE TRANSPORT/METABOLISM SYSTEM REPRESSOR MNGR-RELATED"/>
    <property type="match status" value="1"/>
</dbReference>
<evidence type="ECO:0000256" key="3">
    <source>
        <dbReference type="ARBA" id="ARBA00023163"/>
    </source>
</evidence>
<evidence type="ECO:0000256" key="2">
    <source>
        <dbReference type="ARBA" id="ARBA00023125"/>
    </source>
</evidence>
<dbReference type="KEGG" id="mbet:N8K70_16580"/>
<gene>
    <name evidence="5" type="ORF">N8K70_16580</name>
</gene>
<dbReference type="GO" id="GO:0003677">
    <property type="term" value="F:DNA binding"/>
    <property type="evidence" value="ECO:0007669"/>
    <property type="project" value="UniProtKB-KW"/>
</dbReference>
<dbReference type="SMART" id="SM00866">
    <property type="entry name" value="UTRA"/>
    <property type="match status" value="1"/>
</dbReference>
<dbReference type="GO" id="GO:0003700">
    <property type="term" value="F:DNA-binding transcription factor activity"/>
    <property type="evidence" value="ECO:0007669"/>
    <property type="project" value="InterPro"/>
</dbReference>
<dbReference type="InterPro" id="IPR011663">
    <property type="entry name" value="UTRA"/>
</dbReference>
<dbReference type="AlphaFoldDB" id="A0AA97FGZ3"/>
<evidence type="ECO:0000313" key="6">
    <source>
        <dbReference type="Proteomes" id="UP001305498"/>
    </source>
</evidence>
<dbReference type="InterPro" id="IPR036388">
    <property type="entry name" value="WH-like_DNA-bd_sf"/>
</dbReference>
<evidence type="ECO:0000313" key="5">
    <source>
        <dbReference type="EMBL" id="WOF22988.1"/>
    </source>
</evidence>
<reference evidence="5 6" key="1">
    <citation type="submission" date="2023-02" db="EMBL/GenBank/DDBJ databases">
        <title>Microbacterium betulae sp. nov., isolated from birch wood.</title>
        <authorList>
            <person name="Pasciak M."/>
            <person name="Pawlik K.J."/>
            <person name="Martynowski D."/>
            <person name="Laczmanski L."/>
            <person name="Ciekot J."/>
            <person name="Szponar B."/>
            <person name="Wojcik-Fatla A."/>
            <person name="Mackiewicz B."/>
            <person name="Farian E."/>
            <person name="Cholewa G."/>
            <person name="Cholewa A."/>
            <person name="Dutkiewicz J."/>
        </authorList>
    </citation>
    <scope>NUCLEOTIDE SEQUENCE [LARGE SCALE GENOMIC DNA]</scope>
    <source>
        <strain evidence="5 6">AB</strain>
    </source>
</reference>
<organism evidence="5 6">
    <name type="scientific">Microbacterium betulae</name>
    <dbReference type="NCBI Taxonomy" id="2981139"/>
    <lineage>
        <taxon>Bacteria</taxon>
        <taxon>Bacillati</taxon>
        <taxon>Actinomycetota</taxon>
        <taxon>Actinomycetes</taxon>
        <taxon>Micrococcales</taxon>
        <taxon>Microbacteriaceae</taxon>
        <taxon>Microbacterium</taxon>
    </lineage>
</organism>
<keyword evidence="6" id="KW-1185">Reference proteome</keyword>
<dbReference type="SUPFAM" id="SSF46785">
    <property type="entry name" value="Winged helix' DNA-binding domain"/>
    <property type="match status" value="1"/>
</dbReference>
<dbReference type="InterPro" id="IPR050679">
    <property type="entry name" value="Bact_HTH_transcr_reg"/>
</dbReference>
<dbReference type="InterPro" id="IPR028978">
    <property type="entry name" value="Chorismate_lyase_/UTRA_dom_sf"/>
</dbReference>
<dbReference type="PANTHER" id="PTHR44846:SF1">
    <property type="entry name" value="MANNOSYL-D-GLYCERATE TRANSPORT_METABOLISM SYSTEM REPRESSOR MNGR-RELATED"/>
    <property type="match status" value="1"/>
</dbReference>
<dbReference type="Gene3D" id="1.10.10.10">
    <property type="entry name" value="Winged helix-like DNA-binding domain superfamily/Winged helix DNA-binding domain"/>
    <property type="match status" value="1"/>
</dbReference>
<dbReference type="GO" id="GO:0045892">
    <property type="term" value="P:negative regulation of DNA-templated transcription"/>
    <property type="evidence" value="ECO:0007669"/>
    <property type="project" value="TreeGrafter"/>
</dbReference>
<name>A0AA97FGZ3_9MICO</name>
<dbReference type="EMBL" id="CP118157">
    <property type="protein sequence ID" value="WOF22988.1"/>
    <property type="molecule type" value="Genomic_DNA"/>
</dbReference>
<dbReference type="PROSITE" id="PS50949">
    <property type="entry name" value="HTH_GNTR"/>
    <property type="match status" value="1"/>
</dbReference>
<feature type="domain" description="HTH gntR-type" evidence="4">
    <location>
        <begin position="15"/>
        <end position="83"/>
    </location>
</feature>
<dbReference type="Pfam" id="PF00392">
    <property type="entry name" value="GntR"/>
    <property type="match status" value="1"/>
</dbReference>
<evidence type="ECO:0000256" key="1">
    <source>
        <dbReference type="ARBA" id="ARBA00023015"/>
    </source>
</evidence>
<dbReference type="CDD" id="cd07377">
    <property type="entry name" value="WHTH_GntR"/>
    <property type="match status" value="1"/>
</dbReference>
<evidence type="ECO:0000259" key="4">
    <source>
        <dbReference type="PROSITE" id="PS50949"/>
    </source>
</evidence>
<dbReference type="Pfam" id="PF07702">
    <property type="entry name" value="UTRA"/>
    <property type="match status" value="1"/>
</dbReference>
<keyword evidence="1" id="KW-0805">Transcription regulation</keyword>
<keyword evidence="3" id="KW-0804">Transcription</keyword>
<keyword evidence="2" id="KW-0238">DNA-binding</keyword>
<dbReference type="SMART" id="SM00345">
    <property type="entry name" value="HTH_GNTR"/>
    <property type="match status" value="1"/>
</dbReference>
<proteinExistence type="predicted"/>
<accession>A0AA97FGZ3</accession>
<sequence>MEPLLTLTGVPDGVDPLYERIAGEVRRRIDSGLWGNGQQFKSEPELAADIGVARGTLRRAFTDLVRTGHVVQRQGLGTFVSPEKAGGRGRTFESLGERMTAAGMEFETRVLGRHMREPGSWGARPENGPAVQLRRLRSANGEPVSVLHNCIPTALAPTLTTTALDGRSLYRVLELDFGLALGRSDLTFAARAADAELAGLLRVAPGTPLTHLSQVTFGLDDRTVVDIAETWIRPDRHQPTVSLWRNP</sequence>
<dbReference type="RefSeq" id="WP_317139459.1">
    <property type="nucleotide sequence ID" value="NZ_CP118157.1"/>
</dbReference>
<dbReference type="Proteomes" id="UP001305498">
    <property type="component" value="Chromosome"/>
</dbReference>
<dbReference type="SUPFAM" id="SSF64288">
    <property type="entry name" value="Chorismate lyase-like"/>
    <property type="match status" value="1"/>
</dbReference>
<protein>
    <submittedName>
        <fullName evidence="5">GntR family transcriptional regulator</fullName>
    </submittedName>
</protein>
<dbReference type="InterPro" id="IPR036390">
    <property type="entry name" value="WH_DNA-bd_sf"/>
</dbReference>